<proteinExistence type="predicted"/>
<protein>
    <recommendedName>
        <fullName evidence="3">RecA/RadA family phage recombinase</fullName>
    </recommendedName>
</protein>
<accession>A0ABQ4A750</accession>
<dbReference type="RefSeq" id="WP_203843587.1">
    <property type="nucleotide sequence ID" value="NZ_BAAATV010000016.1"/>
</dbReference>
<evidence type="ECO:0000313" key="2">
    <source>
        <dbReference type="Proteomes" id="UP000603200"/>
    </source>
</evidence>
<dbReference type="InterPro" id="IPR011231">
    <property type="entry name" value="Phage_VT1-Sakai_H0018"/>
</dbReference>
<dbReference type="EMBL" id="BOMN01000149">
    <property type="protein sequence ID" value="GIE26687.1"/>
    <property type="molecule type" value="Genomic_DNA"/>
</dbReference>
<dbReference type="Pfam" id="PF09956">
    <property type="entry name" value="Phage_cement_2"/>
    <property type="match status" value="1"/>
</dbReference>
<sequence length="125" mass="12159">MANECIPFFEPGRRLNGHATAAVIGKRFVAISGNRQSDGTISVAPAAAASKAFAVAVQDAAIGEKPGLLRGPGFIVPVTAGAAIAAGAQVEVGTAGQAITLASGIAVGVAITAATSGTDAQIALY</sequence>
<comment type="caution">
    <text evidence="1">The sequence shown here is derived from an EMBL/GenBank/DDBJ whole genome shotgun (WGS) entry which is preliminary data.</text>
</comment>
<gene>
    <name evidence="1" type="ORF">Ahu01nite_097890</name>
</gene>
<organism evidence="1 2">
    <name type="scientific">Winogradskya humida</name>
    <dbReference type="NCBI Taxonomy" id="113566"/>
    <lineage>
        <taxon>Bacteria</taxon>
        <taxon>Bacillati</taxon>
        <taxon>Actinomycetota</taxon>
        <taxon>Actinomycetes</taxon>
        <taxon>Micromonosporales</taxon>
        <taxon>Micromonosporaceae</taxon>
        <taxon>Winogradskya</taxon>
    </lineage>
</organism>
<keyword evidence="2" id="KW-1185">Reference proteome</keyword>
<evidence type="ECO:0008006" key="3">
    <source>
        <dbReference type="Google" id="ProtNLM"/>
    </source>
</evidence>
<reference evidence="1 2" key="1">
    <citation type="submission" date="2021-01" db="EMBL/GenBank/DDBJ databases">
        <title>Whole genome shotgun sequence of Actinoplanes humidus NBRC 14915.</title>
        <authorList>
            <person name="Komaki H."/>
            <person name="Tamura T."/>
        </authorList>
    </citation>
    <scope>NUCLEOTIDE SEQUENCE [LARGE SCALE GENOMIC DNA]</scope>
    <source>
        <strain evidence="1 2">NBRC 14915</strain>
    </source>
</reference>
<name>A0ABQ4A750_9ACTN</name>
<evidence type="ECO:0000313" key="1">
    <source>
        <dbReference type="EMBL" id="GIE26687.1"/>
    </source>
</evidence>
<dbReference type="Proteomes" id="UP000603200">
    <property type="component" value="Unassembled WGS sequence"/>
</dbReference>